<organism evidence="3 4">
    <name type="scientific">Zopfia rhizophila CBS 207.26</name>
    <dbReference type="NCBI Taxonomy" id="1314779"/>
    <lineage>
        <taxon>Eukaryota</taxon>
        <taxon>Fungi</taxon>
        <taxon>Dikarya</taxon>
        <taxon>Ascomycota</taxon>
        <taxon>Pezizomycotina</taxon>
        <taxon>Dothideomycetes</taxon>
        <taxon>Dothideomycetes incertae sedis</taxon>
        <taxon>Zopfiaceae</taxon>
        <taxon>Zopfia</taxon>
    </lineage>
</organism>
<dbReference type="GO" id="GO:0003677">
    <property type="term" value="F:DNA binding"/>
    <property type="evidence" value="ECO:0007669"/>
    <property type="project" value="UniProtKB-KW"/>
</dbReference>
<reference evidence="3" key="1">
    <citation type="journal article" date="2020" name="Stud. Mycol.">
        <title>101 Dothideomycetes genomes: a test case for predicting lifestyles and emergence of pathogens.</title>
        <authorList>
            <person name="Haridas S."/>
            <person name="Albert R."/>
            <person name="Binder M."/>
            <person name="Bloem J."/>
            <person name="Labutti K."/>
            <person name="Salamov A."/>
            <person name="Andreopoulos B."/>
            <person name="Baker S."/>
            <person name="Barry K."/>
            <person name="Bills G."/>
            <person name="Bluhm B."/>
            <person name="Cannon C."/>
            <person name="Castanera R."/>
            <person name="Culley D."/>
            <person name="Daum C."/>
            <person name="Ezra D."/>
            <person name="Gonzalez J."/>
            <person name="Henrissat B."/>
            <person name="Kuo A."/>
            <person name="Liang C."/>
            <person name="Lipzen A."/>
            <person name="Lutzoni F."/>
            <person name="Magnuson J."/>
            <person name="Mondo S."/>
            <person name="Nolan M."/>
            <person name="Ohm R."/>
            <person name="Pangilinan J."/>
            <person name="Park H.-J."/>
            <person name="Ramirez L."/>
            <person name="Alfaro M."/>
            <person name="Sun H."/>
            <person name="Tritt A."/>
            <person name="Yoshinaga Y."/>
            <person name="Zwiers L.-H."/>
            <person name="Turgeon B."/>
            <person name="Goodwin S."/>
            <person name="Spatafora J."/>
            <person name="Crous P."/>
            <person name="Grigoriev I."/>
        </authorList>
    </citation>
    <scope>NUCLEOTIDE SEQUENCE</scope>
    <source>
        <strain evidence="3">CBS 207.26</strain>
    </source>
</reference>
<dbReference type="InterPro" id="IPR006600">
    <property type="entry name" value="HTH_CenpB_DNA-bd_dom"/>
</dbReference>
<keyword evidence="1" id="KW-0238">DNA-binding</keyword>
<dbReference type="Pfam" id="PF03221">
    <property type="entry name" value="HTH_Tnp_Tc5"/>
    <property type="match status" value="1"/>
</dbReference>
<gene>
    <name evidence="3" type="ORF">K469DRAFT_636053</name>
</gene>
<evidence type="ECO:0000313" key="3">
    <source>
        <dbReference type="EMBL" id="KAF2182743.1"/>
    </source>
</evidence>
<dbReference type="InterPro" id="IPR004875">
    <property type="entry name" value="DDE_SF_endonuclease_dom"/>
</dbReference>
<feature type="non-terminal residue" evidence="3">
    <location>
        <position position="253"/>
    </location>
</feature>
<evidence type="ECO:0000313" key="4">
    <source>
        <dbReference type="Proteomes" id="UP000800200"/>
    </source>
</evidence>
<feature type="domain" description="HTH CENPB-type" evidence="2">
    <location>
        <begin position="55"/>
        <end position="129"/>
    </location>
</feature>
<keyword evidence="4" id="KW-1185">Reference proteome</keyword>
<evidence type="ECO:0000259" key="2">
    <source>
        <dbReference type="PROSITE" id="PS51253"/>
    </source>
</evidence>
<name>A0A6A6DUM6_9PEZI</name>
<evidence type="ECO:0000256" key="1">
    <source>
        <dbReference type="ARBA" id="ARBA00023125"/>
    </source>
</evidence>
<protein>
    <recommendedName>
        <fullName evidence="2">HTH CENPB-type domain-containing protein</fullName>
    </recommendedName>
</protein>
<dbReference type="Proteomes" id="UP000800200">
    <property type="component" value="Unassembled WGS sequence"/>
</dbReference>
<accession>A0A6A6DUM6</accession>
<sequence>MAHFGSYKDTERRIELALGAVASGECRNLNEARIKYHVPKNRLYARAQGTLSKLDRPGTNKRLDEIQESALINYIKRCDELGFSVMPHMIHDAIEVILNAGSHPPFLPQYLGRDWVTRFLAAHPELIKKKQKPKDKDRIDAQRYEEIREFYEKLDVATETNRDYLTLIEGINAAGEVIPPLLILKAKVHLAQWYNHTELPDDYLLGVLESGYSNDWLSLKWIEYFNKFSKPYQRGAWRLLIFDGFGGHTTKQF</sequence>
<dbReference type="PROSITE" id="PS51253">
    <property type="entry name" value="HTH_CENPB"/>
    <property type="match status" value="1"/>
</dbReference>
<dbReference type="Pfam" id="PF03184">
    <property type="entry name" value="DDE_1"/>
    <property type="match status" value="1"/>
</dbReference>
<dbReference type="OrthoDB" id="5420958at2759"/>
<proteinExistence type="predicted"/>
<dbReference type="EMBL" id="ML994646">
    <property type="protein sequence ID" value="KAF2182743.1"/>
    <property type="molecule type" value="Genomic_DNA"/>
</dbReference>
<dbReference type="AlphaFoldDB" id="A0A6A6DUM6"/>